<sequence>MLFGQNQPLQSSGNAPSSGWNLFGSNVNSTNSNLTNQNNSLFSTTGQVQPSSSNNNTIWGSGSSSYGTNTNQPNLFGNTGTSSNTSGLGNMAILGNSGVSTTNFGGLGLTGSLTGNLGGIGNSGTLSNTNMMGGMGGIGGMGTVGLRTNSGNSGILGNLNNATRTDGLVGLTGNSTNNTNSSLFGTSLTSQTNCPPGGAHYLPLNPTVGQLTNYIQSWKVDFENIEKQLRENDKHIEYLTNGKLVEITRLCTTYKQGVERRSDEIENIKARQDRIVDSIEDIIPNISTVQQLSYDLIQIYDRIKDIDSQQASQQIQPLRLPLPIFEFFCQNMSKKCQYIEETIRRLENTVSSLRNEINNMNGSETKRNIIQIINNHFEIFTNLLAQCSALHDKSESFVSISKLHETSRS</sequence>
<dbReference type="GeneID" id="92367753"/>
<evidence type="ECO:0000313" key="3">
    <source>
        <dbReference type="EMBL" id="OII78142.1"/>
    </source>
</evidence>
<feature type="compositionally biased region" description="Polar residues" evidence="2">
    <location>
        <begin position="1"/>
        <end position="24"/>
    </location>
</feature>
<dbReference type="RefSeq" id="XP_067069988.1">
    <property type="nucleotide sequence ID" value="XM_067213795.1"/>
</dbReference>
<reference evidence="3 4" key="1">
    <citation type="submission" date="2016-10" db="EMBL/GenBank/DDBJ databases">
        <title>Reductive evolution of mitochondrial metabolism and differential evolution of invasion-related proteins in Cryptosporidium.</title>
        <authorList>
            <person name="Liu S."/>
            <person name="Roellig D.M."/>
            <person name="Guo Y."/>
            <person name="Li N."/>
            <person name="Frace M.A."/>
            <person name="Tang K."/>
            <person name="Zhang L."/>
            <person name="Feng Y."/>
            <person name="Xiao L."/>
        </authorList>
    </citation>
    <scope>NUCLEOTIDE SEQUENCE [LARGE SCALE GENOMIC DNA]</scope>
    <source>
        <strain evidence="3">30847</strain>
    </source>
</reference>
<proteinExistence type="predicted"/>
<keyword evidence="4" id="KW-1185">Reference proteome</keyword>
<protein>
    <submittedName>
        <fullName evidence="3">Uncharacterized protein</fullName>
    </submittedName>
</protein>
<feature type="coiled-coil region" evidence="1">
    <location>
        <begin position="329"/>
        <end position="363"/>
    </location>
</feature>
<dbReference type="EMBL" id="LRBS01000007">
    <property type="protein sequence ID" value="OII78142.1"/>
    <property type="molecule type" value="Genomic_DNA"/>
</dbReference>
<accession>A0A1J4MVH8</accession>
<gene>
    <name evidence="3" type="ORF">cand_035690</name>
</gene>
<evidence type="ECO:0000256" key="1">
    <source>
        <dbReference type="SAM" id="Coils"/>
    </source>
</evidence>
<feature type="compositionally biased region" description="Polar residues" evidence="2">
    <location>
        <begin position="46"/>
        <end position="59"/>
    </location>
</feature>
<comment type="caution">
    <text evidence="3">The sequence shown here is derived from an EMBL/GenBank/DDBJ whole genome shotgun (WGS) entry which is preliminary data.</text>
</comment>
<feature type="region of interest" description="Disordered" evidence="2">
    <location>
        <begin position="1"/>
        <end position="73"/>
    </location>
</feature>
<dbReference type="Proteomes" id="UP000186804">
    <property type="component" value="Unassembled WGS sequence"/>
</dbReference>
<feature type="compositionally biased region" description="Low complexity" evidence="2">
    <location>
        <begin position="25"/>
        <end position="45"/>
    </location>
</feature>
<dbReference type="AlphaFoldDB" id="A0A1J4MVH8"/>
<name>A0A1J4MVH8_9CRYT</name>
<keyword evidence="1" id="KW-0175">Coiled coil</keyword>
<organism evidence="3 4">
    <name type="scientific">Cryptosporidium andersoni</name>
    <dbReference type="NCBI Taxonomy" id="117008"/>
    <lineage>
        <taxon>Eukaryota</taxon>
        <taxon>Sar</taxon>
        <taxon>Alveolata</taxon>
        <taxon>Apicomplexa</taxon>
        <taxon>Conoidasida</taxon>
        <taxon>Coccidia</taxon>
        <taxon>Eucoccidiorida</taxon>
        <taxon>Eimeriorina</taxon>
        <taxon>Cryptosporidiidae</taxon>
        <taxon>Cryptosporidium</taxon>
    </lineage>
</organism>
<dbReference type="VEuPathDB" id="CryptoDB:cand_035690"/>
<dbReference type="OrthoDB" id="341863at2759"/>
<evidence type="ECO:0000313" key="4">
    <source>
        <dbReference type="Proteomes" id="UP000186804"/>
    </source>
</evidence>
<evidence type="ECO:0000256" key="2">
    <source>
        <dbReference type="SAM" id="MobiDB-lite"/>
    </source>
</evidence>